<dbReference type="RefSeq" id="WP_206755225.1">
    <property type="nucleotide sequence ID" value="NZ_JAMPKX010000006.1"/>
</dbReference>
<dbReference type="NCBIfam" id="NF038302">
    <property type="entry name" value="EPS_HpsE"/>
    <property type="match status" value="1"/>
</dbReference>
<dbReference type="Pfam" id="PF00535">
    <property type="entry name" value="Glycos_transf_2"/>
    <property type="match status" value="1"/>
</dbReference>
<dbReference type="PANTHER" id="PTHR43685">
    <property type="entry name" value="GLYCOSYLTRANSFERASE"/>
    <property type="match status" value="1"/>
</dbReference>
<comment type="caution">
    <text evidence="2">The sequence shown here is derived from an EMBL/GenBank/DDBJ whole genome shotgun (WGS) entry which is preliminary data.</text>
</comment>
<feature type="domain" description="Glycosyltransferase 2-like" evidence="1">
    <location>
        <begin position="67"/>
        <end position="193"/>
    </location>
</feature>
<dbReference type="SUPFAM" id="SSF53448">
    <property type="entry name" value="Nucleotide-diphospho-sugar transferases"/>
    <property type="match status" value="1"/>
</dbReference>
<dbReference type="InterPro" id="IPR029044">
    <property type="entry name" value="Nucleotide-diphossugar_trans"/>
</dbReference>
<dbReference type="CDD" id="cd00761">
    <property type="entry name" value="Glyco_tranf_GTA_type"/>
    <property type="match status" value="1"/>
</dbReference>
<reference evidence="2 3" key="1">
    <citation type="submission" date="2022-04" db="EMBL/GenBank/DDBJ databases">
        <title>Positive selection, recombination, and allopatry shape intraspecific diversity of widespread and dominant cyanobacteria.</title>
        <authorList>
            <person name="Wei J."/>
            <person name="Shu W."/>
            <person name="Hu C."/>
        </authorList>
    </citation>
    <scope>NUCLEOTIDE SEQUENCE [LARGE SCALE GENOMIC DNA]</scope>
    <source>
        <strain evidence="2 3">DQ-A4</strain>
    </source>
</reference>
<dbReference type="InterPro" id="IPR001173">
    <property type="entry name" value="Glyco_trans_2-like"/>
</dbReference>
<dbReference type="Gene3D" id="3.90.550.10">
    <property type="entry name" value="Spore Coat Polysaccharide Biosynthesis Protein SpsA, Chain A"/>
    <property type="match status" value="1"/>
</dbReference>
<sequence length="385" mass="43665">MAESFLAVAESFSAGVGSPPSKRPIALDPQRRAMANRPLPSYTQRLLRRLRLKLANAAPGKEVLDLSVVICTYNGEHRLPKVLDCLLAQLGTEHLAWEVIVVDNNSTDGTAQVFETYQQQWPQDIPLRYAFEPRQGAGYARQSAITLARSPLIGFLDDDNHPALGWVVAAHRFGQAHPQAGAYGSRIRGDFEVTPPPNFGRIGSLLALTERGSAPLLYAPKQKVLPPAAGLVVRRQAWLGSVPEQLSLADAIGFRAAGEDLEVVLHMQRHGWEIWYNPAMRMQHEIPASRFERDYLLQMFRGIGLSRHRTRMLSMPLWQRPLAAHAYLINDIRKIVRHLVKYQGEVVSDTVTACEMRLYLYSLISPFYITQRLWRQRWRRWSSKF</sequence>
<gene>
    <name evidence="2" type="primary">hpsE</name>
    <name evidence="2" type="ORF">NC992_15240</name>
</gene>
<name>A0ABV0K623_9CYAN</name>
<evidence type="ECO:0000313" key="3">
    <source>
        <dbReference type="Proteomes" id="UP001482513"/>
    </source>
</evidence>
<dbReference type="PANTHER" id="PTHR43685:SF3">
    <property type="entry name" value="SLR2126 PROTEIN"/>
    <property type="match status" value="1"/>
</dbReference>
<dbReference type="Proteomes" id="UP001482513">
    <property type="component" value="Unassembled WGS sequence"/>
</dbReference>
<accession>A0ABV0K623</accession>
<protein>
    <submittedName>
        <fullName evidence="2">Hormogonium polysaccharide biosynthesis glycosyltransferase HpsE</fullName>
    </submittedName>
</protein>
<dbReference type="EMBL" id="JAMPKX010000006">
    <property type="protein sequence ID" value="MEP0948238.1"/>
    <property type="molecule type" value="Genomic_DNA"/>
</dbReference>
<evidence type="ECO:0000259" key="1">
    <source>
        <dbReference type="Pfam" id="PF00535"/>
    </source>
</evidence>
<proteinExistence type="predicted"/>
<keyword evidence="3" id="KW-1185">Reference proteome</keyword>
<evidence type="ECO:0000313" key="2">
    <source>
        <dbReference type="EMBL" id="MEP0948238.1"/>
    </source>
</evidence>
<dbReference type="InterPro" id="IPR050834">
    <property type="entry name" value="Glycosyltransf_2"/>
</dbReference>
<organism evidence="2 3">
    <name type="scientific">Leptolyngbya subtilissima DQ-A4</name>
    <dbReference type="NCBI Taxonomy" id="2933933"/>
    <lineage>
        <taxon>Bacteria</taxon>
        <taxon>Bacillati</taxon>
        <taxon>Cyanobacteriota</taxon>
        <taxon>Cyanophyceae</taxon>
        <taxon>Leptolyngbyales</taxon>
        <taxon>Leptolyngbyaceae</taxon>
        <taxon>Leptolyngbya group</taxon>
        <taxon>Leptolyngbya</taxon>
    </lineage>
</organism>